<dbReference type="CDD" id="cd06171">
    <property type="entry name" value="Sigma70_r4"/>
    <property type="match status" value="1"/>
</dbReference>
<dbReference type="PANTHER" id="PTHR30603">
    <property type="entry name" value="RNA POLYMERASE SIGMA FACTOR RPO"/>
    <property type="match status" value="1"/>
</dbReference>
<dbReference type="PROSITE" id="PS00716">
    <property type="entry name" value="SIGMA70_2"/>
    <property type="match status" value="1"/>
</dbReference>
<feature type="domain" description="RNA polymerase sigma-70" evidence="2">
    <location>
        <begin position="270"/>
        <end position="296"/>
    </location>
</feature>
<reference evidence="3 4" key="1">
    <citation type="journal article" date="2012" name="Mol. Biol. Evol.">
        <title>Genome reduction and co-evolution between the primary and secondary bacterial symbionts of psyllids.</title>
        <authorList>
            <person name="Sloan D.B."/>
            <person name="Moran N.A."/>
        </authorList>
    </citation>
    <scope>NUCLEOTIDE SEQUENCE [LARGE SCALE GENOMIC DNA]</scope>
    <source>
        <strain evidence="3 4">PC</strain>
    </source>
</reference>
<dbReference type="Proteomes" id="UP000003935">
    <property type="component" value="Chromosome"/>
</dbReference>
<dbReference type="InterPro" id="IPR050239">
    <property type="entry name" value="Sigma-70_RNA_pol_init_factors"/>
</dbReference>
<dbReference type="STRING" id="1202540.A357_067"/>
<dbReference type="PATRIC" id="fig|1202540.3.peg.61"/>
<dbReference type="KEGG" id="crv:A357_067"/>
<feature type="transmembrane region" description="Helical" evidence="1">
    <location>
        <begin position="126"/>
        <end position="143"/>
    </location>
</feature>
<dbReference type="EMBL" id="CP003545">
    <property type="protein sequence ID" value="AFP84286.1"/>
    <property type="molecule type" value="Genomic_DNA"/>
</dbReference>
<organism evidence="3 4">
    <name type="scientific">Candidatus Carsonella ruddii PC isolate NHV</name>
    <dbReference type="NCBI Taxonomy" id="1202540"/>
    <lineage>
        <taxon>Bacteria</taxon>
        <taxon>Pseudomonadati</taxon>
        <taxon>Pseudomonadota</taxon>
        <taxon>Gammaproteobacteria</taxon>
        <taxon>Oceanospirillales</taxon>
        <taxon>Halomonadaceae</taxon>
        <taxon>Zymobacter group</taxon>
        <taxon>Candidatus Carsonella</taxon>
    </lineage>
</organism>
<dbReference type="Gene3D" id="1.10.10.10">
    <property type="entry name" value="Winged helix-like DNA-binding domain superfamily/Winged helix DNA-binding domain"/>
    <property type="match status" value="1"/>
</dbReference>
<dbReference type="SUPFAM" id="SSF88659">
    <property type="entry name" value="Sigma3 and sigma4 domains of RNA polymerase sigma factors"/>
    <property type="match status" value="1"/>
</dbReference>
<keyword evidence="1" id="KW-1133">Transmembrane helix</keyword>
<dbReference type="PANTHER" id="PTHR30603:SF47">
    <property type="entry name" value="RNA POLYMERASE SIGMA FACTOR SIGD, CHLOROPLASTIC"/>
    <property type="match status" value="1"/>
</dbReference>
<keyword evidence="1" id="KW-0472">Membrane</keyword>
<dbReference type="GO" id="GO:0003700">
    <property type="term" value="F:DNA-binding transcription factor activity"/>
    <property type="evidence" value="ECO:0007669"/>
    <property type="project" value="InterPro"/>
</dbReference>
<dbReference type="AlphaFoldDB" id="J3VQP8"/>
<dbReference type="InterPro" id="IPR013324">
    <property type="entry name" value="RNA_pol_sigma_r3/r4-like"/>
</dbReference>
<sequence length="316" mass="39547">MFLKFKFKNKIFNNTINFNNFIYIKKKKKKYFLKIINTKNLFKKISILRKLLFNYIIKIKFFNLFFKKINLFFFFLNIKKNIYKKKIKIFFKLFKIIKKIFLKKHVFFYFFFFFKKKILNFFSKNYFINTLIFIIYKIKLFIFKNNLTMFKKKIKSYKILISQEEYQKNVLIFKNLIYNYNYCENKFYINFNWKIKNKILKKKNKLIIVELKNSDNCLKLYNEPKKLSFIREYDRNNLNNLIRFIILDLPKREQKIIRLRFGIGYSRSYTLEEIGLMYYLTKERIRQIELNIFLKLRQSSRLEVLKPYLRLLNTEE</sequence>
<proteinExistence type="predicted"/>
<evidence type="ECO:0000313" key="3">
    <source>
        <dbReference type="EMBL" id="AFP84286.1"/>
    </source>
</evidence>
<name>J3VQP8_CARRU</name>
<evidence type="ECO:0000313" key="4">
    <source>
        <dbReference type="Proteomes" id="UP000003935"/>
    </source>
</evidence>
<dbReference type="InterPro" id="IPR036388">
    <property type="entry name" value="WH-like_DNA-bd_sf"/>
</dbReference>
<keyword evidence="1" id="KW-0812">Transmembrane</keyword>
<dbReference type="Pfam" id="PF04545">
    <property type="entry name" value="Sigma70_r4"/>
    <property type="match status" value="1"/>
</dbReference>
<feature type="transmembrane region" description="Helical" evidence="1">
    <location>
        <begin position="96"/>
        <end position="114"/>
    </location>
</feature>
<dbReference type="RefSeq" id="WP_014887585.1">
    <property type="nucleotide sequence ID" value="NC_018418.1"/>
</dbReference>
<dbReference type="HOGENOM" id="CLU_879059_0_0_6"/>
<dbReference type="InterPro" id="IPR007630">
    <property type="entry name" value="RNA_pol_sigma70_r4"/>
</dbReference>
<gene>
    <name evidence="3" type="primary">rpoD</name>
    <name evidence="3" type="ORF">A357_067</name>
</gene>
<dbReference type="PRINTS" id="PR00046">
    <property type="entry name" value="SIGMA70FCT"/>
</dbReference>
<evidence type="ECO:0000259" key="2">
    <source>
        <dbReference type="PROSITE" id="PS00716"/>
    </source>
</evidence>
<evidence type="ECO:0000256" key="1">
    <source>
        <dbReference type="SAM" id="Phobius"/>
    </source>
</evidence>
<protein>
    <submittedName>
        <fullName evidence="3">Putative RNA polymerase sigma factor rpoD</fullName>
    </submittedName>
</protein>
<dbReference type="InterPro" id="IPR000943">
    <property type="entry name" value="RNA_pol_sigma70"/>
</dbReference>
<dbReference type="GO" id="GO:0006352">
    <property type="term" value="P:DNA-templated transcription initiation"/>
    <property type="evidence" value="ECO:0007669"/>
    <property type="project" value="InterPro"/>
</dbReference>
<accession>J3VQP8</accession>
<dbReference type="OrthoDB" id="9809557at2"/>